<dbReference type="Proteomes" id="UP000198619">
    <property type="component" value="Unassembled WGS sequence"/>
</dbReference>
<evidence type="ECO:0000256" key="5">
    <source>
        <dbReference type="ARBA" id="ARBA00022801"/>
    </source>
</evidence>
<keyword evidence="10" id="KW-1185">Reference proteome</keyword>
<sequence>MFSIESITKKMSNVISEELNLDNNKKQVLNYGGFAIVHIFISITLTIILGLIFNVVVEALILSFSISILRKFSGGVHASTPNNCLILGNFVCIFCAIIVKFVIIGNVAEPNLIYLDLLGFLWCYYILYNLSPIDNPNKPLRNKKKKLALKKKSIITVVVYQSIVLIMVLYSPNELVGYSTALLLGALWQCFTLTNPCFKVITTLDSFLNKLF</sequence>
<keyword evidence="6 8" id="KW-1133">Transmembrane helix</keyword>
<feature type="transmembrane region" description="Helical" evidence="8">
    <location>
        <begin position="152"/>
        <end position="170"/>
    </location>
</feature>
<evidence type="ECO:0000256" key="3">
    <source>
        <dbReference type="ARBA" id="ARBA00022670"/>
    </source>
</evidence>
<protein>
    <submittedName>
        <fullName evidence="9">Accessory gene regulator B</fullName>
    </submittedName>
</protein>
<evidence type="ECO:0000256" key="2">
    <source>
        <dbReference type="ARBA" id="ARBA00022654"/>
    </source>
</evidence>
<dbReference type="GO" id="GO:0016020">
    <property type="term" value="C:membrane"/>
    <property type="evidence" value="ECO:0007669"/>
    <property type="project" value="InterPro"/>
</dbReference>
<dbReference type="STRING" id="84698.SAMN04488528_101170"/>
<dbReference type="RefSeq" id="WP_090040690.1">
    <property type="nucleotide sequence ID" value="NZ_FOKI01000011.1"/>
</dbReference>
<dbReference type="GO" id="GO:0006508">
    <property type="term" value="P:proteolysis"/>
    <property type="evidence" value="ECO:0007669"/>
    <property type="project" value="UniProtKB-KW"/>
</dbReference>
<reference evidence="9 10" key="1">
    <citation type="submission" date="2016-10" db="EMBL/GenBank/DDBJ databases">
        <authorList>
            <person name="de Groot N.N."/>
        </authorList>
    </citation>
    <scope>NUCLEOTIDE SEQUENCE [LARGE SCALE GENOMIC DNA]</scope>
    <source>
        <strain evidence="9 10">DSM 12271</strain>
    </source>
</reference>
<evidence type="ECO:0000313" key="10">
    <source>
        <dbReference type="Proteomes" id="UP000198619"/>
    </source>
</evidence>
<keyword evidence="3" id="KW-0645">Protease</keyword>
<evidence type="ECO:0000256" key="8">
    <source>
        <dbReference type="SAM" id="Phobius"/>
    </source>
</evidence>
<evidence type="ECO:0000256" key="7">
    <source>
        <dbReference type="ARBA" id="ARBA00023136"/>
    </source>
</evidence>
<dbReference type="GO" id="GO:0008233">
    <property type="term" value="F:peptidase activity"/>
    <property type="evidence" value="ECO:0007669"/>
    <property type="project" value="UniProtKB-KW"/>
</dbReference>
<dbReference type="SMART" id="SM00793">
    <property type="entry name" value="AgrB"/>
    <property type="match status" value="1"/>
</dbReference>
<proteinExistence type="predicted"/>
<evidence type="ECO:0000256" key="6">
    <source>
        <dbReference type="ARBA" id="ARBA00022989"/>
    </source>
</evidence>
<evidence type="ECO:0000256" key="1">
    <source>
        <dbReference type="ARBA" id="ARBA00022475"/>
    </source>
</evidence>
<dbReference type="OrthoDB" id="2854767at2"/>
<organism evidence="9 10">
    <name type="scientific">Clostridium frigidicarnis</name>
    <dbReference type="NCBI Taxonomy" id="84698"/>
    <lineage>
        <taxon>Bacteria</taxon>
        <taxon>Bacillati</taxon>
        <taxon>Bacillota</taxon>
        <taxon>Clostridia</taxon>
        <taxon>Eubacteriales</taxon>
        <taxon>Clostridiaceae</taxon>
        <taxon>Clostridium</taxon>
    </lineage>
</organism>
<keyword evidence="4 8" id="KW-0812">Transmembrane</keyword>
<dbReference type="EMBL" id="FOKI01000011">
    <property type="protein sequence ID" value="SFB08879.1"/>
    <property type="molecule type" value="Genomic_DNA"/>
</dbReference>
<dbReference type="AlphaFoldDB" id="A0A1I0Y6E6"/>
<gene>
    <name evidence="9" type="ORF">SAMN04488528_101170</name>
</gene>
<dbReference type="Pfam" id="PF04647">
    <property type="entry name" value="AgrB"/>
    <property type="match status" value="1"/>
</dbReference>
<name>A0A1I0Y6E6_9CLOT</name>
<feature type="transmembrane region" description="Helical" evidence="8">
    <location>
        <begin position="85"/>
        <end position="106"/>
    </location>
</feature>
<evidence type="ECO:0000313" key="9">
    <source>
        <dbReference type="EMBL" id="SFB08879.1"/>
    </source>
</evidence>
<feature type="transmembrane region" description="Helical" evidence="8">
    <location>
        <begin position="112"/>
        <end position="131"/>
    </location>
</feature>
<feature type="transmembrane region" description="Helical" evidence="8">
    <location>
        <begin position="31"/>
        <end position="64"/>
    </location>
</feature>
<keyword evidence="2" id="KW-0673">Quorum sensing</keyword>
<dbReference type="GO" id="GO:0009372">
    <property type="term" value="P:quorum sensing"/>
    <property type="evidence" value="ECO:0007669"/>
    <property type="project" value="UniProtKB-KW"/>
</dbReference>
<keyword evidence="7 8" id="KW-0472">Membrane</keyword>
<evidence type="ECO:0000256" key="4">
    <source>
        <dbReference type="ARBA" id="ARBA00022692"/>
    </source>
</evidence>
<keyword evidence="1" id="KW-1003">Cell membrane</keyword>
<accession>A0A1I0Y6E6</accession>
<dbReference type="InterPro" id="IPR006741">
    <property type="entry name" value="AgrB"/>
</dbReference>
<keyword evidence="5" id="KW-0378">Hydrolase</keyword>